<dbReference type="AlphaFoldDB" id="A0A399J2H0"/>
<keyword evidence="3" id="KW-1185">Reference proteome</keyword>
<protein>
    <recommendedName>
        <fullName evidence="1">Sulfotransferase domain-containing protein</fullName>
    </recommendedName>
</protein>
<dbReference type="RefSeq" id="WP_119400593.1">
    <property type="nucleotide sequence ID" value="NZ_QWJJ01000021.1"/>
</dbReference>
<dbReference type="Gene3D" id="3.40.50.300">
    <property type="entry name" value="P-loop containing nucleotide triphosphate hydrolases"/>
    <property type="match status" value="1"/>
</dbReference>
<dbReference type="InterPro" id="IPR027417">
    <property type="entry name" value="P-loop_NTPase"/>
</dbReference>
<dbReference type="EMBL" id="QWJJ01000021">
    <property type="protein sequence ID" value="RII37136.1"/>
    <property type="molecule type" value="Genomic_DNA"/>
</dbReference>
<sequence length="251" mass="28809">MTIRTMARAGYDILWKSWARLREKDQGIYPVVHQGIQRSGTNFLSAVLSKADYRIINRIDPARDAPRHKHFRWQDDKSSIVMDSRYGNDRHVGSVAEINRICGYPEDQKHIVLFREPRDWLDGIFRWGLANGWFPSQEAFFEGDLHRAYLREWDAYYAKWADLAARDPAGVLLVSYGDLRRDARAGVLAIDRFMGVERATPLGTDFTIDKVRHSKPMTEKRKGLEHPGIDAALNAPFAFDWQAHVLSGVPA</sequence>
<dbReference type="Proteomes" id="UP000265848">
    <property type="component" value="Unassembled WGS sequence"/>
</dbReference>
<gene>
    <name evidence="2" type="ORF">DL237_18815</name>
</gene>
<name>A0A399J2H0_9RHOB</name>
<organism evidence="2 3">
    <name type="scientific">Pseudooceanicola sediminis</name>
    <dbReference type="NCBI Taxonomy" id="2211117"/>
    <lineage>
        <taxon>Bacteria</taxon>
        <taxon>Pseudomonadati</taxon>
        <taxon>Pseudomonadota</taxon>
        <taxon>Alphaproteobacteria</taxon>
        <taxon>Rhodobacterales</taxon>
        <taxon>Paracoccaceae</taxon>
        <taxon>Pseudooceanicola</taxon>
    </lineage>
</organism>
<comment type="caution">
    <text evidence="2">The sequence shown here is derived from an EMBL/GenBank/DDBJ whole genome shotgun (WGS) entry which is preliminary data.</text>
</comment>
<feature type="domain" description="Sulfotransferase" evidence="1">
    <location>
        <begin position="35"/>
        <end position="215"/>
    </location>
</feature>
<dbReference type="InterPro" id="IPR000863">
    <property type="entry name" value="Sulfotransferase_dom"/>
</dbReference>
<dbReference type="SUPFAM" id="SSF52540">
    <property type="entry name" value="P-loop containing nucleoside triphosphate hydrolases"/>
    <property type="match status" value="1"/>
</dbReference>
<dbReference type="Pfam" id="PF00685">
    <property type="entry name" value="Sulfotransfer_1"/>
    <property type="match status" value="1"/>
</dbReference>
<dbReference type="OrthoDB" id="9255887at2"/>
<evidence type="ECO:0000259" key="1">
    <source>
        <dbReference type="Pfam" id="PF00685"/>
    </source>
</evidence>
<accession>A0A399J2H0</accession>
<evidence type="ECO:0000313" key="2">
    <source>
        <dbReference type="EMBL" id="RII37136.1"/>
    </source>
</evidence>
<evidence type="ECO:0000313" key="3">
    <source>
        <dbReference type="Proteomes" id="UP000265848"/>
    </source>
</evidence>
<proteinExistence type="predicted"/>
<reference evidence="2 3" key="1">
    <citation type="submission" date="2018-08" db="EMBL/GenBank/DDBJ databases">
        <title>Pseudooceanicola sediminis CY03 in the family Rhodobacteracea.</title>
        <authorList>
            <person name="Zhang Y.-J."/>
        </authorList>
    </citation>
    <scope>NUCLEOTIDE SEQUENCE [LARGE SCALE GENOMIC DNA]</scope>
    <source>
        <strain evidence="2 3">CY03</strain>
    </source>
</reference>
<dbReference type="GO" id="GO:0008146">
    <property type="term" value="F:sulfotransferase activity"/>
    <property type="evidence" value="ECO:0007669"/>
    <property type="project" value="InterPro"/>
</dbReference>